<dbReference type="InterPro" id="IPR016188">
    <property type="entry name" value="PurM-like_N"/>
</dbReference>
<dbReference type="PIRSF" id="PIRSF005644">
    <property type="entry name" value="Hdrgns_mtr_HypE"/>
    <property type="match status" value="1"/>
</dbReference>
<evidence type="ECO:0000259" key="3">
    <source>
        <dbReference type="Pfam" id="PF02769"/>
    </source>
</evidence>
<dbReference type="Gene3D" id="3.90.650.10">
    <property type="entry name" value="PurM-like C-terminal domain"/>
    <property type="match status" value="1"/>
</dbReference>
<dbReference type="Pfam" id="PF02769">
    <property type="entry name" value="AIRS_C"/>
    <property type="match status" value="1"/>
</dbReference>
<dbReference type="PANTHER" id="PTHR30303">
    <property type="entry name" value="HYDROGENASE ISOENZYMES FORMATION PROTEIN HYPE"/>
    <property type="match status" value="1"/>
</dbReference>
<dbReference type="Gene3D" id="3.30.1330.10">
    <property type="entry name" value="PurM-like, N-terminal domain"/>
    <property type="match status" value="1"/>
</dbReference>
<dbReference type="Proteomes" id="UP000228886">
    <property type="component" value="Unassembled WGS sequence"/>
</dbReference>
<protein>
    <submittedName>
        <fullName evidence="4">AIR synthase</fullName>
    </submittedName>
</protein>
<dbReference type="InterPro" id="IPR036676">
    <property type="entry name" value="PurM-like_C_sf"/>
</dbReference>
<evidence type="ECO:0000256" key="1">
    <source>
        <dbReference type="ARBA" id="ARBA00006243"/>
    </source>
</evidence>
<dbReference type="InterPro" id="IPR011854">
    <property type="entry name" value="HypE"/>
</dbReference>
<dbReference type="InterPro" id="IPR010918">
    <property type="entry name" value="PurM-like_C_dom"/>
</dbReference>
<dbReference type="CDD" id="cd06061">
    <property type="entry name" value="PurM-like1"/>
    <property type="match status" value="1"/>
</dbReference>
<name>A0A2M7E8U4_9BACT</name>
<organism evidence="4 5">
    <name type="scientific">bacterium (Candidatus Ratteibacteria) CG01_land_8_20_14_3_00_40_19</name>
    <dbReference type="NCBI Taxonomy" id="2014290"/>
    <lineage>
        <taxon>Bacteria</taxon>
        <taxon>Candidatus Ratteibacteria</taxon>
    </lineage>
</organism>
<evidence type="ECO:0000313" key="4">
    <source>
        <dbReference type="EMBL" id="PIV64125.1"/>
    </source>
</evidence>
<proteinExistence type="inferred from homology"/>
<feature type="domain" description="PurM-like C-terminal" evidence="3">
    <location>
        <begin position="161"/>
        <end position="318"/>
    </location>
</feature>
<dbReference type="PANTHER" id="PTHR30303:SF4">
    <property type="entry name" value="HYDROGENASE EXPRESSION_FORMATION PROTEIN HYPE"/>
    <property type="match status" value="1"/>
</dbReference>
<comment type="caution">
    <text evidence="4">The sequence shown here is derived from an EMBL/GenBank/DDBJ whole genome shotgun (WGS) entry which is preliminary data.</text>
</comment>
<dbReference type="GO" id="GO:0051604">
    <property type="term" value="P:protein maturation"/>
    <property type="evidence" value="ECO:0007669"/>
    <property type="project" value="TreeGrafter"/>
</dbReference>
<evidence type="ECO:0000313" key="5">
    <source>
        <dbReference type="Proteomes" id="UP000228886"/>
    </source>
</evidence>
<dbReference type="SUPFAM" id="SSF55326">
    <property type="entry name" value="PurM N-terminal domain-like"/>
    <property type="match status" value="1"/>
</dbReference>
<dbReference type="Pfam" id="PF00586">
    <property type="entry name" value="AIRS"/>
    <property type="match status" value="1"/>
</dbReference>
<gene>
    <name evidence="4" type="ORF">COS11_03805</name>
</gene>
<sequence>MGIKLPDIGKISPEVFNKLIYPRLGAEKEEIVLGPEHGVDAGIVEIGNKVVALTTDPVFIVPEYGFERAAWFAVHILVSDVVTSGLKPAYMAIDLNLPMKITEEELEIIWKRIHLECKKLGIAIICGHTARYENCYYPMVGGATVLAIGDRDDYITPKMVREGDKVIITKGPAIEATGIFATMFPKLIEREFGATFAQKAEGLFYKMSVVEDALTACNMGVRDKGVTAMHDATECGIWGGLYEIAQASNLGIKVDKDKIVVEPCVKEICSYFRIDPYKSISEGTLIIVCKPHKVEEIVKTLAQKKIPSSVVGEMVDSSQGMILIEERKERRMKHPEVDPFWNAFYEALRKYGPLEKGVK</sequence>
<comment type="similarity">
    <text evidence="1">Belongs to the HypE family.</text>
</comment>
<reference evidence="5" key="1">
    <citation type="submission" date="2017-09" db="EMBL/GenBank/DDBJ databases">
        <title>Depth-based differentiation of microbial function through sediment-hosted aquifers and enrichment of novel symbionts in the deep terrestrial subsurface.</title>
        <authorList>
            <person name="Probst A.J."/>
            <person name="Ladd B."/>
            <person name="Jarett J.K."/>
            <person name="Geller-Mcgrath D.E."/>
            <person name="Sieber C.M.K."/>
            <person name="Emerson J.B."/>
            <person name="Anantharaman K."/>
            <person name="Thomas B.C."/>
            <person name="Malmstrom R."/>
            <person name="Stieglmeier M."/>
            <person name="Klingl A."/>
            <person name="Woyke T."/>
            <person name="Ryan C.M."/>
            <person name="Banfield J.F."/>
        </authorList>
    </citation>
    <scope>NUCLEOTIDE SEQUENCE [LARGE SCALE GENOMIC DNA]</scope>
</reference>
<accession>A0A2M7E8U4</accession>
<dbReference type="EMBL" id="PETL01000186">
    <property type="protein sequence ID" value="PIV64125.1"/>
    <property type="molecule type" value="Genomic_DNA"/>
</dbReference>
<feature type="domain" description="PurM-like N-terminal" evidence="2">
    <location>
        <begin position="39"/>
        <end position="143"/>
    </location>
</feature>
<evidence type="ECO:0000259" key="2">
    <source>
        <dbReference type="Pfam" id="PF00586"/>
    </source>
</evidence>
<dbReference type="SUPFAM" id="SSF56042">
    <property type="entry name" value="PurM C-terminal domain-like"/>
    <property type="match status" value="1"/>
</dbReference>
<dbReference type="InterPro" id="IPR036921">
    <property type="entry name" value="PurM-like_N_sf"/>
</dbReference>
<dbReference type="AlphaFoldDB" id="A0A2M7E8U4"/>